<sequence>MEMMFLISILKSSIVASVLILFLLLIFKFTNNIFSAKTRYFIWIIVILSLIIPARPKANSTLITVNPALITNNSIKKIETLEQNNEEKNIYASDNISSDSAQTKNNKIHISPIFLVWFIIAISTFSYRIIKYKKFRKFVERWGYKPDDKLLKLFDEVKSSLGLQNKNIALIKCPHIKTPMLIGVIKQVIVIPENYINYDEAELIFKHELTHYIHKDLFINLLSIIAISIHWFNPIIYICFFNIQTDCEAYCDEDVLSTKDTDYRRFYGELIISMIEYGNNSNTALSTCFYYKKNNIKRRLVSIMNTKKSLKKLSTIAITTVLGITLSSNFLISFANSNYIGVEKAKSIALQDAGLKSADVTFTEAKLDNSNKNKDYDIEFISGDKKYDYDIDAISGKILEKSSKIKKQPVSTKTTNQKKSTNQNTENKKNVNKTTSNVNTTKDIGKENAKFIAIKDAGVKASDITFIKVKLDIKKTGNSEYDIEFHDNTMEYEYEIDAVSGKILEKSIEPLDD</sequence>
<feature type="domain" description="Peptidase M56" evidence="4">
    <location>
        <begin position="9"/>
        <end position="302"/>
    </location>
</feature>
<feature type="transmembrane region" description="Helical" evidence="2">
    <location>
        <begin position="39"/>
        <end position="56"/>
    </location>
</feature>
<feature type="domain" description="PepSY" evidence="3">
    <location>
        <begin position="467"/>
        <end position="505"/>
    </location>
</feature>
<evidence type="ECO:0000313" key="6">
    <source>
        <dbReference type="Proteomes" id="UP000005244"/>
    </source>
</evidence>
<keyword evidence="2" id="KW-1133">Transmembrane helix</keyword>
<dbReference type="Gene3D" id="3.10.450.40">
    <property type="match status" value="2"/>
</dbReference>
<feature type="domain" description="PepSY" evidence="3">
    <location>
        <begin position="340"/>
        <end position="400"/>
    </location>
</feature>
<organism evidence="5 6">
    <name type="scientific">Peptoanaerobacter stomatis</name>
    <dbReference type="NCBI Taxonomy" id="796937"/>
    <lineage>
        <taxon>Bacteria</taxon>
        <taxon>Bacillati</taxon>
        <taxon>Bacillota</taxon>
        <taxon>Clostridia</taxon>
        <taxon>Peptostreptococcales</taxon>
        <taxon>Filifactoraceae</taxon>
        <taxon>Peptoanaerobacter</taxon>
    </lineage>
</organism>
<dbReference type="InterPro" id="IPR008756">
    <property type="entry name" value="Peptidase_M56"/>
</dbReference>
<evidence type="ECO:0000313" key="5">
    <source>
        <dbReference type="EMBL" id="EJU20032.1"/>
    </source>
</evidence>
<dbReference type="Proteomes" id="UP000005244">
    <property type="component" value="Unassembled WGS sequence"/>
</dbReference>
<dbReference type="Pfam" id="PF05569">
    <property type="entry name" value="Peptidase_M56"/>
    <property type="match status" value="1"/>
</dbReference>
<accession>J5W7Z6</accession>
<evidence type="ECO:0000256" key="2">
    <source>
        <dbReference type="SAM" id="Phobius"/>
    </source>
</evidence>
<dbReference type="InterPro" id="IPR052173">
    <property type="entry name" value="Beta-lactam_resp_regulator"/>
</dbReference>
<evidence type="ECO:0000259" key="3">
    <source>
        <dbReference type="Pfam" id="PF03413"/>
    </source>
</evidence>
<evidence type="ECO:0000256" key="1">
    <source>
        <dbReference type="SAM" id="MobiDB-lite"/>
    </source>
</evidence>
<dbReference type="CDD" id="cd07341">
    <property type="entry name" value="M56_BlaR1_MecR1_like"/>
    <property type="match status" value="1"/>
</dbReference>
<dbReference type="InterPro" id="IPR025711">
    <property type="entry name" value="PepSY"/>
</dbReference>
<feature type="compositionally biased region" description="Low complexity" evidence="1">
    <location>
        <begin position="411"/>
        <end position="425"/>
    </location>
</feature>
<proteinExistence type="predicted"/>
<keyword evidence="2" id="KW-0812">Transmembrane</keyword>
<protein>
    <submittedName>
        <fullName evidence="5">Peptidase, M56 family</fullName>
    </submittedName>
</protein>
<name>J5W7Z6_9FIRM</name>
<evidence type="ECO:0000259" key="4">
    <source>
        <dbReference type="Pfam" id="PF05569"/>
    </source>
</evidence>
<reference evidence="5 6" key="1">
    <citation type="submission" date="2012-07" db="EMBL/GenBank/DDBJ databases">
        <authorList>
            <person name="Durkin A.S."/>
            <person name="McCorrison J."/>
            <person name="Torralba M."/>
            <person name="Gillis M."/>
            <person name="Methe B."/>
            <person name="Sutton G."/>
            <person name="Nelson K.E."/>
        </authorList>
    </citation>
    <scope>NUCLEOTIDE SEQUENCE [LARGE SCALE GENOMIC DNA]</scope>
    <source>
        <strain evidence="5 6">OBRC8</strain>
    </source>
</reference>
<dbReference type="RefSeq" id="WP_009531700.1">
    <property type="nucleotide sequence ID" value="NZ_ALNK01000037.1"/>
</dbReference>
<dbReference type="PANTHER" id="PTHR34978">
    <property type="entry name" value="POSSIBLE SENSOR-TRANSDUCER PROTEIN BLAR"/>
    <property type="match status" value="1"/>
</dbReference>
<dbReference type="PATRIC" id="fig|796941.3.peg.2045"/>
<comment type="caution">
    <text evidence="5">The sequence shown here is derived from an EMBL/GenBank/DDBJ whole genome shotgun (WGS) entry which is preliminary data.</text>
</comment>
<feature type="region of interest" description="Disordered" evidence="1">
    <location>
        <begin position="406"/>
        <end position="440"/>
    </location>
</feature>
<dbReference type="PANTHER" id="PTHR34978:SF3">
    <property type="entry name" value="SLR0241 PROTEIN"/>
    <property type="match status" value="1"/>
</dbReference>
<feature type="transmembrane region" description="Helical" evidence="2">
    <location>
        <begin position="108"/>
        <end position="130"/>
    </location>
</feature>
<keyword evidence="2" id="KW-0472">Membrane</keyword>
<feature type="transmembrane region" description="Helical" evidence="2">
    <location>
        <begin position="6"/>
        <end position="27"/>
    </location>
</feature>
<feature type="transmembrane region" description="Helical" evidence="2">
    <location>
        <begin position="217"/>
        <end position="238"/>
    </location>
</feature>
<dbReference type="Pfam" id="PF03413">
    <property type="entry name" value="PepSY"/>
    <property type="match status" value="2"/>
</dbReference>
<dbReference type="AlphaFoldDB" id="J5W7Z6"/>
<dbReference type="EMBL" id="ALNK01000037">
    <property type="protein sequence ID" value="EJU20032.1"/>
    <property type="molecule type" value="Genomic_DNA"/>
</dbReference>
<gene>
    <name evidence="5" type="ORF">HMPREF1143_1623</name>
</gene>
<keyword evidence="6" id="KW-1185">Reference proteome</keyword>